<evidence type="ECO:0000313" key="1">
    <source>
        <dbReference type="EMBL" id="KAG1901654.1"/>
    </source>
</evidence>
<evidence type="ECO:0000313" key="2">
    <source>
        <dbReference type="Proteomes" id="UP001195769"/>
    </source>
</evidence>
<dbReference type="Proteomes" id="UP001195769">
    <property type="component" value="Unassembled WGS sequence"/>
</dbReference>
<comment type="caution">
    <text evidence="1">The sequence shown here is derived from an EMBL/GenBank/DDBJ whole genome shotgun (WGS) entry which is preliminary data.</text>
</comment>
<protein>
    <submittedName>
        <fullName evidence="1">Uncharacterized protein</fullName>
    </submittedName>
</protein>
<dbReference type="RefSeq" id="XP_041227229.1">
    <property type="nucleotide sequence ID" value="XM_041369421.1"/>
</dbReference>
<dbReference type="AlphaFoldDB" id="A0AAD4EAX7"/>
<sequence length="169" mass="18489">MSMDLYFWSLAPILMLTLTLLFVLALLHPFMLALSYLFSRANSLPLVLSFRASSLMPSYFSMSLAPATSPASLRTVHQPVLKKVRGFALNAGDFGAFCLPLDSTCFALIETFIIALRPTHFSSLHLVHRPGLEKIRGFAANAGGFGAFYLPLGLYSSSLGTLSAIQFDY</sequence>
<dbReference type="EMBL" id="JABBWK010000020">
    <property type="protein sequence ID" value="KAG1901654.1"/>
    <property type="molecule type" value="Genomic_DNA"/>
</dbReference>
<reference evidence="1" key="1">
    <citation type="journal article" date="2020" name="New Phytol.">
        <title>Comparative genomics reveals dynamic genome evolution in host specialist ectomycorrhizal fungi.</title>
        <authorList>
            <person name="Lofgren L.A."/>
            <person name="Nguyen N.H."/>
            <person name="Vilgalys R."/>
            <person name="Ruytinx J."/>
            <person name="Liao H.L."/>
            <person name="Branco S."/>
            <person name="Kuo A."/>
            <person name="LaButti K."/>
            <person name="Lipzen A."/>
            <person name="Andreopoulos W."/>
            <person name="Pangilinan J."/>
            <person name="Riley R."/>
            <person name="Hundley H."/>
            <person name="Na H."/>
            <person name="Barry K."/>
            <person name="Grigoriev I.V."/>
            <person name="Stajich J.E."/>
            <person name="Kennedy P.G."/>
        </authorList>
    </citation>
    <scope>NUCLEOTIDE SEQUENCE</scope>
    <source>
        <strain evidence="1">FC203</strain>
    </source>
</reference>
<dbReference type="GeneID" id="64663719"/>
<keyword evidence="2" id="KW-1185">Reference proteome</keyword>
<proteinExistence type="predicted"/>
<name>A0AAD4EAX7_9AGAM</name>
<organism evidence="1 2">
    <name type="scientific">Suillus fuscotomentosus</name>
    <dbReference type="NCBI Taxonomy" id="1912939"/>
    <lineage>
        <taxon>Eukaryota</taxon>
        <taxon>Fungi</taxon>
        <taxon>Dikarya</taxon>
        <taxon>Basidiomycota</taxon>
        <taxon>Agaricomycotina</taxon>
        <taxon>Agaricomycetes</taxon>
        <taxon>Agaricomycetidae</taxon>
        <taxon>Boletales</taxon>
        <taxon>Suillineae</taxon>
        <taxon>Suillaceae</taxon>
        <taxon>Suillus</taxon>
    </lineage>
</organism>
<gene>
    <name evidence="1" type="ORF">F5891DRAFT_1221105</name>
</gene>
<accession>A0AAD4EAX7</accession>